<name>A0ABW3V6T2_9HYPH</name>
<accession>A0ABW3V6T2</accession>
<dbReference type="PANTHER" id="PTHR43133">
    <property type="entry name" value="RNA POLYMERASE ECF-TYPE SIGMA FACTO"/>
    <property type="match status" value="1"/>
</dbReference>
<reference evidence="8" key="1">
    <citation type="journal article" date="2019" name="Int. J. Syst. Evol. Microbiol.">
        <title>The Global Catalogue of Microorganisms (GCM) 10K type strain sequencing project: providing services to taxonomists for standard genome sequencing and annotation.</title>
        <authorList>
            <consortium name="The Broad Institute Genomics Platform"/>
            <consortium name="The Broad Institute Genome Sequencing Center for Infectious Disease"/>
            <person name="Wu L."/>
            <person name="Ma J."/>
        </authorList>
    </citation>
    <scope>NUCLEOTIDE SEQUENCE [LARGE SCALE GENOMIC DNA]</scope>
    <source>
        <strain evidence="8">CCUG 49584</strain>
    </source>
</reference>
<evidence type="ECO:0000256" key="4">
    <source>
        <dbReference type="ARBA" id="ARBA00023163"/>
    </source>
</evidence>
<feature type="domain" description="RNA polymerase sigma-70 region 2" evidence="5">
    <location>
        <begin position="8"/>
        <end position="71"/>
    </location>
</feature>
<sequence>MNWDLQDLFRRHAREITRFLRRRGYDPETAKDITQDTFLRAHSARTSSDINNSRSYLFRIADNLAKDHFRAGKVHGQYIEPAIIFDIADETPDPEHITDYRQRLELLEKVISTLPARQKEVFLMHKFDGLSHGEIAQKLGITKSAVEKLIMKALAHCRDRLGDLID</sequence>
<evidence type="ECO:0000256" key="2">
    <source>
        <dbReference type="ARBA" id="ARBA00023015"/>
    </source>
</evidence>
<dbReference type="InterPro" id="IPR007627">
    <property type="entry name" value="RNA_pol_sigma70_r2"/>
</dbReference>
<proteinExistence type="inferred from homology"/>
<keyword evidence="8" id="KW-1185">Reference proteome</keyword>
<keyword evidence="4" id="KW-0804">Transcription</keyword>
<protein>
    <submittedName>
        <fullName evidence="7">RNA polymerase sigma factor</fullName>
    </submittedName>
</protein>
<dbReference type="InterPro" id="IPR013324">
    <property type="entry name" value="RNA_pol_sigma_r3/r4-like"/>
</dbReference>
<evidence type="ECO:0000259" key="5">
    <source>
        <dbReference type="Pfam" id="PF04542"/>
    </source>
</evidence>
<dbReference type="InterPro" id="IPR036388">
    <property type="entry name" value="WH-like_DNA-bd_sf"/>
</dbReference>
<gene>
    <name evidence="7" type="ORF">ACFQ35_11505</name>
</gene>
<comment type="caution">
    <text evidence="7">The sequence shown here is derived from an EMBL/GenBank/DDBJ whole genome shotgun (WGS) entry which is preliminary data.</text>
</comment>
<dbReference type="InterPro" id="IPR013325">
    <property type="entry name" value="RNA_pol_sigma_r2"/>
</dbReference>
<dbReference type="SUPFAM" id="SSF88659">
    <property type="entry name" value="Sigma3 and sigma4 domains of RNA polymerase sigma factors"/>
    <property type="match status" value="1"/>
</dbReference>
<dbReference type="SUPFAM" id="SSF88946">
    <property type="entry name" value="Sigma2 domain of RNA polymerase sigma factors"/>
    <property type="match status" value="1"/>
</dbReference>
<dbReference type="EMBL" id="JBHTMA010000037">
    <property type="protein sequence ID" value="MFD1227764.1"/>
    <property type="molecule type" value="Genomic_DNA"/>
</dbReference>
<dbReference type="InterPro" id="IPR013249">
    <property type="entry name" value="RNA_pol_sigma70_r4_t2"/>
</dbReference>
<keyword evidence="3" id="KW-0731">Sigma factor</keyword>
<evidence type="ECO:0000256" key="3">
    <source>
        <dbReference type="ARBA" id="ARBA00023082"/>
    </source>
</evidence>
<feature type="domain" description="RNA polymerase sigma factor 70 region 4 type 2" evidence="6">
    <location>
        <begin position="105"/>
        <end position="157"/>
    </location>
</feature>
<dbReference type="Gene3D" id="1.10.10.10">
    <property type="entry name" value="Winged helix-like DNA-binding domain superfamily/Winged helix DNA-binding domain"/>
    <property type="match status" value="1"/>
</dbReference>
<evidence type="ECO:0000259" key="6">
    <source>
        <dbReference type="Pfam" id="PF08281"/>
    </source>
</evidence>
<dbReference type="NCBIfam" id="TIGR02937">
    <property type="entry name" value="sigma70-ECF"/>
    <property type="match status" value="1"/>
</dbReference>
<dbReference type="Pfam" id="PF08281">
    <property type="entry name" value="Sigma70_r4_2"/>
    <property type="match status" value="1"/>
</dbReference>
<evidence type="ECO:0000313" key="8">
    <source>
        <dbReference type="Proteomes" id="UP001597263"/>
    </source>
</evidence>
<dbReference type="InterPro" id="IPR014284">
    <property type="entry name" value="RNA_pol_sigma-70_dom"/>
</dbReference>
<organism evidence="7 8">
    <name type="scientific">Pseudochrobactrum kiredjianiae</name>
    <dbReference type="NCBI Taxonomy" id="386305"/>
    <lineage>
        <taxon>Bacteria</taxon>
        <taxon>Pseudomonadati</taxon>
        <taxon>Pseudomonadota</taxon>
        <taxon>Alphaproteobacteria</taxon>
        <taxon>Hyphomicrobiales</taxon>
        <taxon>Brucellaceae</taxon>
        <taxon>Pseudochrobactrum</taxon>
    </lineage>
</organism>
<dbReference type="Pfam" id="PF04542">
    <property type="entry name" value="Sigma70_r2"/>
    <property type="match status" value="1"/>
</dbReference>
<dbReference type="Proteomes" id="UP001597263">
    <property type="component" value="Unassembled WGS sequence"/>
</dbReference>
<comment type="similarity">
    <text evidence="1">Belongs to the sigma-70 factor family. ECF subfamily.</text>
</comment>
<dbReference type="CDD" id="cd06171">
    <property type="entry name" value="Sigma70_r4"/>
    <property type="match status" value="1"/>
</dbReference>
<keyword evidence="2" id="KW-0805">Transcription regulation</keyword>
<dbReference type="Gene3D" id="1.10.1740.10">
    <property type="match status" value="1"/>
</dbReference>
<dbReference type="RefSeq" id="WP_289386461.1">
    <property type="nucleotide sequence ID" value="NZ_JAUCBM010000002.1"/>
</dbReference>
<evidence type="ECO:0000313" key="7">
    <source>
        <dbReference type="EMBL" id="MFD1227764.1"/>
    </source>
</evidence>
<dbReference type="PANTHER" id="PTHR43133:SF63">
    <property type="entry name" value="RNA POLYMERASE SIGMA FACTOR FECI-RELATED"/>
    <property type="match status" value="1"/>
</dbReference>
<evidence type="ECO:0000256" key="1">
    <source>
        <dbReference type="ARBA" id="ARBA00010641"/>
    </source>
</evidence>
<dbReference type="InterPro" id="IPR039425">
    <property type="entry name" value="RNA_pol_sigma-70-like"/>
</dbReference>